<keyword evidence="3" id="KW-0633">Potassium transport</keyword>
<dbReference type="InterPro" id="IPR036721">
    <property type="entry name" value="RCK_C_sf"/>
</dbReference>
<evidence type="ECO:0000256" key="5">
    <source>
        <dbReference type="ARBA" id="ARBA00023027"/>
    </source>
</evidence>
<dbReference type="NCBIfam" id="NF007032">
    <property type="entry name" value="PRK09496.1-4"/>
    <property type="match status" value="1"/>
</dbReference>
<feature type="domain" description="RCK N-terminal" evidence="7">
    <location>
        <begin position="1"/>
        <end position="121"/>
    </location>
</feature>
<dbReference type="InterPro" id="IPR003148">
    <property type="entry name" value="RCK_N"/>
</dbReference>
<sequence>MRVIIAGMGDVGYQLAKQLSSENNDIVAIDLDHDRLHYTDQMADILTIEGSSTSIKILEDAQIDKADLLVAVTSSEEVNIATAILGKKLGAKKTVARISNAEYLDPRHGVNFSELGIDFMIYPEELAALETVNLINRTAATDIIEFENGKLQVIGLKLDKNAPVIHKTLSEISKQYSSFDFRVVAIYRNFRTIIPKGNDKFLPNDQIFVISKSEALETVLRLAGKENIKFDNIMILGGGKIGRRVASLLSNKMTVKLIDSNPEKAFELADELPNTLVIQGDGRDIDLLAQEGIIDVDAFIAVTEDAETNIITCLMAKHLGVKKVIALVDKVEYVPLTQTIGLDSLINKKLIAANNIVRFIKKGEIISYSSLEGIDAVVLEFIAQPGSKITEDNIADSDFPKDAIIGGFIRKNESFIALGGSKINAGDKVVVFSLPEAVGKIEKFFK</sequence>
<evidence type="ECO:0000256" key="3">
    <source>
        <dbReference type="ARBA" id="ARBA00022538"/>
    </source>
</evidence>
<gene>
    <name evidence="9" type="primary">trkA</name>
    <name evidence="9" type="ordered locus">IALB_0663</name>
</gene>
<dbReference type="RefSeq" id="WP_014559533.1">
    <property type="nucleotide sequence ID" value="NC_017464.1"/>
</dbReference>
<evidence type="ECO:0000256" key="6">
    <source>
        <dbReference type="ARBA" id="ARBA00023065"/>
    </source>
</evidence>
<dbReference type="SUPFAM" id="SSF51735">
    <property type="entry name" value="NAD(P)-binding Rossmann-fold domains"/>
    <property type="match status" value="2"/>
</dbReference>
<feature type="domain" description="RCK C-terminal" evidence="8">
    <location>
        <begin position="366"/>
        <end position="446"/>
    </location>
</feature>
<accession>I0AHB8</accession>
<dbReference type="NCBIfam" id="NF007039">
    <property type="entry name" value="PRK09496.3-2"/>
    <property type="match status" value="1"/>
</dbReference>
<evidence type="ECO:0000256" key="2">
    <source>
        <dbReference type="ARBA" id="ARBA00022448"/>
    </source>
</evidence>
<dbReference type="Pfam" id="PF02254">
    <property type="entry name" value="TrkA_N"/>
    <property type="match status" value="2"/>
</dbReference>
<dbReference type="InterPro" id="IPR036291">
    <property type="entry name" value="NAD(P)-bd_dom_sf"/>
</dbReference>
<dbReference type="AlphaFoldDB" id="I0AHB8"/>
<dbReference type="NCBIfam" id="NF007031">
    <property type="entry name" value="PRK09496.1-2"/>
    <property type="match status" value="1"/>
</dbReference>
<dbReference type="Proteomes" id="UP000007394">
    <property type="component" value="Chromosome"/>
</dbReference>
<dbReference type="NCBIfam" id="NF007041">
    <property type="entry name" value="PRK09496.3-4"/>
    <property type="match status" value="1"/>
</dbReference>
<proteinExistence type="predicted"/>
<dbReference type="PANTHER" id="PTHR43833">
    <property type="entry name" value="POTASSIUM CHANNEL PROTEIN 2-RELATED-RELATED"/>
    <property type="match status" value="1"/>
</dbReference>
<dbReference type="HOGENOM" id="CLU_046525_0_3_10"/>
<dbReference type="EMBL" id="CP003418">
    <property type="protein sequence ID" value="AFH48375.1"/>
    <property type="molecule type" value="Genomic_DNA"/>
</dbReference>
<keyword evidence="5" id="KW-0520">NAD</keyword>
<dbReference type="NCBIfam" id="NF007038">
    <property type="entry name" value="PRK09496.2-6"/>
    <property type="match status" value="1"/>
</dbReference>
<dbReference type="GO" id="GO:0015079">
    <property type="term" value="F:potassium ion transmembrane transporter activity"/>
    <property type="evidence" value="ECO:0007669"/>
    <property type="project" value="InterPro"/>
</dbReference>
<organism evidence="9 10">
    <name type="scientific">Ignavibacterium album (strain DSM 19864 / JCM 16511 / NBRC 101810 / Mat9-16)</name>
    <dbReference type="NCBI Taxonomy" id="945713"/>
    <lineage>
        <taxon>Bacteria</taxon>
        <taxon>Pseudomonadati</taxon>
        <taxon>Ignavibacteriota</taxon>
        <taxon>Ignavibacteria</taxon>
        <taxon>Ignavibacteriales</taxon>
        <taxon>Ignavibacteriaceae</taxon>
        <taxon>Ignavibacterium</taxon>
    </lineage>
</organism>
<name>I0AHB8_IGNAJ</name>
<keyword evidence="2" id="KW-0813">Transport</keyword>
<dbReference type="PATRIC" id="fig|945713.3.peg.665"/>
<feature type="domain" description="RCK N-terminal" evidence="7">
    <location>
        <begin position="230"/>
        <end position="346"/>
    </location>
</feature>
<dbReference type="PRINTS" id="PR00335">
    <property type="entry name" value="KUPTAKETRKA"/>
</dbReference>
<keyword evidence="4" id="KW-0630">Potassium</keyword>
<dbReference type="GO" id="GO:0005886">
    <property type="term" value="C:plasma membrane"/>
    <property type="evidence" value="ECO:0007669"/>
    <property type="project" value="InterPro"/>
</dbReference>
<dbReference type="SUPFAM" id="SSF116726">
    <property type="entry name" value="TrkA C-terminal domain-like"/>
    <property type="match status" value="2"/>
</dbReference>
<dbReference type="KEGG" id="ial:IALB_0663"/>
<keyword evidence="10" id="KW-1185">Reference proteome</keyword>
<evidence type="ECO:0000259" key="8">
    <source>
        <dbReference type="PROSITE" id="PS51202"/>
    </source>
</evidence>
<dbReference type="InterPro" id="IPR006037">
    <property type="entry name" value="RCK_C"/>
</dbReference>
<dbReference type="Gene3D" id="3.40.50.720">
    <property type="entry name" value="NAD(P)-binding Rossmann-like Domain"/>
    <property type="match status" value="2"/>
</dbReference>
<dbReference type="eggNOG" id="COG0569">
    <property type="taxonomic scope" value="Bacteria"/>
</dbReference>
<dbReference type="InterPro" id="IPR006036">
    <property type="entry name" value="K_uptake_TrkA"/>
</dbReference>
<dbReference type="InterPro" id="IPR050721">
    <property type="entry name" value="Trk_Ktr_HKT_K-transport"/>
</dbReference>
<dbReference type="PROSITE" id="PS51201">
    <property type="entry name" value="RCK_N"/>
    <property type="match status" value="2"/>
</dbReference>
<dbReference type="OrthoDB" id="9775180at2"/>
<dbReference type="STRING" id="945713.IALB_0663"/>
<dbReference type="PROSITE" id="PS51202">
    <property type="entry name" value="RCK_C"/>
    <property type="match status" value="2"/>
</dbReference>
<keyword evidence="6" id="KW-0406">Ion transport</keyword>
<reference evidence="9 10" key="1">
    <citation type="journal article" date="2012" name="Front. Microbiol.">
        <title>Complete genome of Ignavibacterium album, a metabolically versatile, flagellated, facultative anaerobe from the phylum Chlorobi.</title>
        <authorList>
            <person name="Liu Z."/>
            <person name="Frigaard N.-U."/>
            <person name="Vogl K."/>
            <person name="Iino T."/>
            <person name="Ohkuma M."/>
            <person name="Overmann J."/>
            <person name="Bryant D.A."/>
        </authorList>
    </citation>
    <scope>NUCLEOTIDE SEQUENCE [LARGE SCALE GENOMIC DNA]</scope>
    <source>
        <strain evidence="10">DSM 19864 / JCM 16511 / NBRC 101810 / Mat9-16</strain>
    </source>
</reference>
<evidence type="ECO:0000313" key="10">
    <source>
        <dbReference type="Proteomes" id="UP000007394"/>
    </source>
</evidence>
<dbReference type="PANTHER" id="PTHR43833:SF5">
    <property type="entry name" value="TRK SYSTEM POTASSIUM UPTAKE PROTEIN TRKA"/>
    <property type="match status" value="1"/>
</dbReference>
<evidence type="ECO:0000256" key="4">
    <source>
        <dbReference type="ARBA" id="ARBA00022958"/>
    </source>
</evidence>
<dbReference type="Gene3D" id="3.30.70.1450">
    <property type="entry name" value="Regulator of K+ conductance, C-terminal domain"/>
    <property type="match status" value="2"/>
</dbReference>
<protein>
    <recommendedName>
        <fullName evidence="1">Trk system potassium uptake protein TrkA</fullName>
    </recommendedName>
</protein>
<dbReference type="Pfam" id="PF02080">
    <property type="entry name" value="TrkA_C"/>
    <property type="match status" value="2"/>
</dbReference>
<evidence type="ECO:0000313" key="9">
    <source>
        <dbReference type="EMBL" id="AFH48375.1"/>
    </source>
</evidence>
<feature type="domain" description="RCK C-terminal" evidence="8">
    <location>
        <begin position="141"/>
        <end position="225"/>
    </location>
</feature>
<evidence type="ECO:0000259" key="7">
    <source>
        <dbReference type="PROSITE" id="PS51201"/>
    </source>
</evidence>
<evidence type="ECO:0000256" key="1">
    <source>
        <dbReference type="ARBA" id="ARBA00017378"/>
    </source>
</evidence>